<reference evidence="2" key="1">
    <citation type="submission" date="2023-07" db="EMBL/GenBank/DDBJ databases">
        <authorList>
            <person name="Kim M.K."/>
        </authorList>
    </citation>
    <scope>NUCLEOTIDE SEQUENCE</scope>
    <source>
        <strain evidence="2">ASUV-10-1</strain>
    </source>
</reference>
<sequence>MKQLLTVVRQPSAADWTLSRLFVRAADYCAGIEDEARPAGREVYAETCVPLGTYPLGLRQSPAFSTSFYTRDGVNLIERAAWLQLKSAEKLLYKPHDLIWVKGSLEKRLILLHWGNTDDDTAGCYIVGEKHGTIGHQAAVLNSRRTYVKLYAAIIGAIRAGGQSIEYRLA</sequence>
<dbReference type="Pfam" id="PF18925">
    <property type="entry name" value="DUF5675"/>
    <property type="match status" value="1"/>
</dbReference>
<organism evidence="2 3">
    <name type="scientific">Hymenobacter aranciens</name>
    <dbReference type="NCBI Taxonomy" id="3063996"/>
    <lineage>
        <taxon>Bacteria</taxon>
        <taxon>Pseudomonadati</taxon>
        <taxon>Bacteroidota</taxon>
        <taxon>Cytophagia</taxon>
        <taxon>Cytophagales</taxon>
        <taxon>Hymenobacteraceae</taxon>
        <taxon>Hymenobacter</taxon>
    </lineage>
</organism>
<accession>A0ABT9BDZ3</accession>
<keyword evidence="3" id="KW-1185">Reference proteome</keyword>
<gene>
    <name evidence="2" type="ORF">Q5H93_14725</name>
</gene>
<dbReference type="EMBL" id="JAUQSY010000009">
    <property type="protein sequence ID" value="MDO7875995.1"/>
    <property type="molecule type" value="Genomic_DNA"/>
</dbReference>
<dbReference type="Proteomes" id="UP001176429">
    <property type="component" value="Unassembled WGS sequence"/>
</dbReference>
<comment type="caution">
    <text evidence="2">The sequence shown here is derived from an EMBL/GenBank/DDBJ whole genome shotgun (WGS) entry which is preliminary data.</text>
</comment>
<evidence type="ECO:0000259" key="1">
    <source>
        <dbReference type="Pfam" id="PF18925"/>
    </source>
</evidence>
<proteinExistence type="predicted"/>
<name>A0ABT9BDZ3_9BACT</name>
<dbReference type="InterPro" id="IPR043732">
    <property type="entry name" value="DUF5675"/>
</dbReference>
<evidence type="ECO:0000313" key="2">
    <source>
        <dbReference type="EMBL" id="MDO7875995.1"/>
    </source>
</evidence>
<evidence type="ECO:0000313" key="3">
    <source>
        <dbReference type="Proteomes" id="UP001176429"/>
    </source>
</evidence>
<feature type="domain" description="DUF5675" evidence="1">
    <location>
        <begin position="7"/>
        <end position="154"/>
    </location>
</feature>
<protein>
    <submittedName>
        <fullName evidence="2">DUF5675 family protein</fullName>
    </submittedName>
</protein>
<dbReference type="RefSeq" id="WP_305007325.1">
    <property type="nucleotide sequence ID" value="NZ_JAUQSY010000009.1"/>
</dbReference>